<comment type="caution">
    <text evidence="2">The sequence shown here is derived from an EMBL/GenBank/DDBJ whole genome shotgun (WGS) entry which is preliminary data.</text>
</comment>
<keyword evidence="3" id="KW-1185">Reference proteome</keyword>
<dbReference type="CDD" id="cd04301">
    <property type="entry name" value="NAT_SF"/>
    <property type="match status" value="1"/>
</dbReference>
<dbReference type="GO" id="GO:0016747">
    <property type="term" value="F:acyltransferase activity, transferring groups other than amino-acyl groups"/>
    <property type="evidence" value="ECO:0007669"/>
    <property type="project" value="InterPro"/>
</dbReference>
<dbReference type="PROSITE" id="PS51186">
    <property type="entry name" value="GNAT"/>
    <property type="match status" value="1"/>
</dbReference>
<evidence type="ECO:0000259" key="1">
    <source>
        <dbReference type="PROSITE" id="PS51186"/>
    </source>
</evidence>
<dbReference type="InterPro" id="IPR000182">
    <property type="entry name" value="GNAT_dom"/>
</dbReference>
<dbReference type="AlphaFoldDB" id="A0A916UJA5"/>
<feature type="domain" description="N-acetyltransferase" evidence="1">
    <location>
        <begin position="13"/>
        <end position="156"/>
    </location>
</feature>
<dbReference type="Pfam" id="PF13673">
    <property type="entry name" value="Acetyltransf_10"/>
    <property type="match status" value="1"/>
</dbReference>
<protein>
    <submittedName>
        <fullName evidence="2">ElaA protein</fullName>
    </submittedName>
</protein>
<proteinExistence type="predicted"/>
<dbReference type="RefSeq" id="WP_188566046.1">
    <property type="nucleotide sequence ID" value="NZ_BMED01000002.1"/>
</dbReference>
<name>A0A916UJA5_9BURK</name>
<dbReference type="Gene3D" id="3.40.630.30">
    <property type="match status" value="1"/>
</dbReference>
<sequence>MQNNQADINWQCARLDELSTAQQYAIFSTRSEVFVVEQNCVFQEMDGLDLDAVHVIGWAGDNVVAAYLRIVAPGIKFDEPSLGRVITSKNFRGGGAGKTLIAEGIRQLERIYPGQAIRIGAQAYLEKFYGSFGFKTVTDIYLEDDIPHIDMVRPAGGV</sequence>
<accession>A0A916UJA5</accession>
<dbReference type="SUPFAM" id="SSF55729">
    <property type="entry name" value="Acyl-CoA N-acyltransferases (Nat)"/>
    <property type="match status" value="1"/>
</dbReference>
<dbReference type="EMBL" id="BMED01000002">
    <property type="protein sequence ID" value="GGC73905.1"/>
    <property type="molecule type" value="Genomic_DNA"/>
</dbReference>
<reference evidence="2" key="2">
    <citation type="submission" date="2020-09" db="EMBL/GenBank/DDBJ databases">
        <authorList>
            <person name="Sun Q."/>
            <person name="Zhou Y."/>
        </authorList>
    </citation>
    <scope>NUCLEOTIDE SEQUENCE</scope>
    <source>
        <strain evidence="2">CGMCC 1.10998</strain>
    </source>
</reference>
<dbReference type="InterPro" id="IPR016181">
    <property type="entry name" value="Acyl_CoA_acyltransferase"/>
</dbReference>
<organism evidence="2 3">
    <name type="scientific">Undibacterium terreum</name>
    <dbReference type="NCBI Taxonomy" id="1224302"/>
    <lineage>
        <taxon>Bacteria</taxon>
        <taxon>Pseudomonadati</taxon>
        <taxon>Pseudomonadota</taxon>
        <taxon>Betaproteobacteria</taxon>
        <taxon>Burkholderiales</taxon>
        <taxon>Oxalobacteraceae</taxon>
        <taxon>Undibacterium</taxon>
    </lineage>
</organism>
<gene>
    <name evidence="2" type="ORF">GCM10011396_21400</name>
</gene>
<reference evidence="2" key="1">
    <citation type="journal article" date="2014" name="Int. J. Syst. Evol. Microbiol.">
        <title>Complete genome sequence of Corynebacterium casei LMG S-19264T (=DSM 44701T), isolated from a smear-ripened cheese.</title>
        <authorList>
            <consortium name="US DOE Joint Genome Institute (JGI-PGF)"/>
            <person name="Walter F."/>
            <person name="Albersmeier A."/>
            <person name="Kalinowski J."/>
            <person name="Ruckert C."/>
        </authorList>
    </citation>
    <scope>NUCLEOTIDE SEQUENCE</scope>
    <source>
        <strain evidence="2">CGMCC 1.10998</strain>
    </source>
</reference>
<evidence type="ECO:0000313" key="3">
    <source>
        <dbReference type="Proteomes" id="UP000637423"/>
    </source>
</evidence>
<dbReference type="Proteomes" id="UP000637423">
    <property type="component" value="Unassembled WGS sequence"/>
</dbReference>
<evidence type="ECO:0000313" key="2">
    <source>
        <dbReference type="EMBL" id="GGC73905.1"/>
    </source>
</evidence>